<evidence type="ECO:0000313" key="17">
    <source>
        <dbReference type="EMBL" id="ETW87766.1"/>
    </source>
</evidence>
<feature type="compositionally biased region" description="Basic and acidic residues" evidence="13">
    <location>
        <begin position="843"/>
        <end position="856"/>
    </location>
</feature>
<dbReference type="Proteomes" id="UP000030671">
    <property type="component" value="Unassembled WGS sequence"/>
</dbReference>
<dbReference type="FunFam" id="3.40.50.300:FF:001975">
    <property type="entry name" value="ATP-dependent DNA helicase"/>
    <property type="match status" value="1"/>
</dbReference>
<evidence type="ECO:0000256" key="13">
    <source>
        <dbReference type="SAM" id="MobiDB-lite"/>
    </source>
</evidence>
<evidence type="ECO:0000256" key="8">
    <source>
        <dbReference type="ARBA" id="ARBA00023125"/>
    </source>
</evidence>
<evidence type="ECO:0000259" key="16">
    <source>
        <dbReference type="PROSITE" id="PS51194"/>
    </source>
</evidence>
<dbReference type="Pfam" id="PF00271">
    <property type="entry name" value="Helicase_C"/>
    <property type="match status" value="1"/>
</dbReference>
<dbReference type="SMART" id="SM00956">
    <property type="entry name" value="RQC"/>
    <property type="match status" value="1"/>
</dbReference>
<dbReference type="InterPro" id="IPR010997">
    <property type="entry name" value="HRDC-like_sf"/>
</dbReference>
<evidence type="ECO:0000256" key="12">
    <source>
        <dbReference type="RuleBase" id="RU364117"/>
    </source>
</evidence>
<evidence type="ECO:0000259" key="14">
    <source>
        <dbReference type="PROSITE" id="PS50967"/>
    </source>
</evidence>
<dbReference type="InterPro" id="IPR027417">
    <property type="entry name" value="P-loop_NTPase"/>
</dbReference>
<evidence type="ECO:0000256" key="4">
    <source>
        <dbReference type="ARBA" id="ARBA00022741"/>
    </source>
</evidence>
<gene>
    <name evidence="17" type="ORF">HETIRDRAFT_100074</name>
</gene>
<evidence type="ECO:0000256" key="2">
    <source>
        <dbReference type="ARBA" id="ARBA00004123"/>
    </source>
</evidence>
<dbReference type="PROSITE" id="PS50967">
    <property type="entry name" value="HRDC"/>
    <property type="match status" value="1"/>
</dbReference>
<comment type="catalytic activity">
    <reaction evidence="12">
        <text>ATP + H2O = ADP + phosphate + H(+)</text>
        <dbReference type="Rhea" id="RHEA:13065"/>
        <dbReference type="ChEBI" id="CHEBI:15377"/>
        <dbReference type="ChEBI" id="CHEBI:15378"/>
        <dbReference type="ChEBI" id="CHEBI:30616"/>
        <dbReference type="ChEBI" id="CHEBI:43474"/>
        <dbReference type="ChEBI" id="CHEBI:456216"/>
    </reaction>
</comment>
<dbReference type="KEGG" id="hir:HETIRDRAFT_100074"/>
<evidence type="ECO:0000256" key="1">
    <source>
        <dbReference type="ARBA" id="ARBA00001947"/>
    </source>
</evidence>
<dbReference type="SUPFAM" id="SSF52540">
    <property type="entry name" value="P-loop containing nucleoside triphosphate hydrolases"/>
    <property type="match status" value="1"/>
</dbReference>
<feature type="domain" description="Helicase C-terminal" evidence="16">
    <location>
        <begin position="370"/>
        <end position="519"/>
    </location>
</feature>
<dbReference type="InterPro" id="IPR018982">
    <property type="entry name" value="RQC_domain"/>
</dbReference>
<dbReference type="NCBIfam" id="TIGR00614">
    <property type="entry name" value="recQ_fam"/>
    <property type="match status" value="1"/>
</dbReference>
<dbReference type="GO" id="GO:0005737">
    <property type="term" value="C:cytoplasm"/>
    <property type="evidence" value="ECO:0007669"/>
    <property type="project" value="TreeGrafter"/>
</dbReference>
<dbReference type="HOGENOM" id="CLU_001103_12_3_1"/>
<keyword evidence="4 12" id="KW-0547">Nucleotide-binding</keyword>
<feature type="region of interest" description="Disordered" evidence="13">
    <location>
        <begin position="1"/>
        <end position="22"/>
    </location>
</feature>
<dbReference type="GO" id="GO:0009378">
    <property type="term" value="F:four-way junction helicase activity"/>
    <property type="evidence" value="ECO:0007669"/>
    <property type="project" value="TreeGrafter"/>
</dbReference>
<dbReference type="PROSITE" id="PS51192">
    <property type="entry name" value="HELICASE_ATP_BIND_1"/>
    <property type="match status" value="1"/>
</dbReference>
<dbReference type="InterPro" id="IPR036388">
    <property type="entry name" value="WH-like_DNA-bd_sf"/>
</dbReference>
<dbReference type="CDD" id="cd18794">
    <property type="entry name" value="SF2_C_RecQ"/>
    <property type="match status" value="1"/>
</dbReference>
<keyword evidence="6 12" id="KW-0347">Helicase</keyword>
<dbReference type="GO" id="GO:0043138">
    <property type="term" value="F:3'-5' DNA helicase activity"/>
    <property type="evidence" value="ECO:0007669"/>
    <property type="project" value="UniProtKB-EC"/>
</dbReference>
<keyword evidence="7 12" id="KW-0067">ATP-binding</keyword>
<evidence type="ECO:0000256" key="10">
    <source>
        <dbReference type="ARBA" id="ARBA00023242"/>
    </source>
</evidence>
<dbReference type="InterPro" id="IPR032284">
    <property type="entry name" value="RecQ_Zn-bd"/>
</dbReference>
<dbReference type="SUPFAM" id="SSF47819">
    <property type="entry name" value="HRDC-like"/>
    <property type="match status" value="1"/>
</dbReference>
<comment type="subcellular location">
    <subcellularLocation>
        <location evidence="2 12">Nucleus</location>
    </subcellularLocation>
</comment>
<dbReference type="Pfam" id="PF09382">
    <property type="entry name" value="RQC"/>
    <property type="match status" value="1"/>
</dbReference>
<comment type="similarity">
    <text evidence="3 12">Belongs to the helicase family. RecQ subfamily.</text>
</comment>
<dbReference type="SMART" id="SM00487">
    <property type="entry name" value="DEXDc"/>
    <property type="match status" value="1"/>
</dbReference>
<keyword evidence="9" id="KW-0413">Isomerase</keyword>
<accession>W4KRR9</accession>
<dbReference type="InterPro" id="IPR004589">
    <property type="entry name" value="DNA_helicase_ATP-dep_RecQ"/>
</dbReference>
<keyword evidence="10 12" id="KW-0539">Nucleus</keyword>
<dbReference type="GO" id="GO:0016887">
    <property type="term" value="F:ATP hydrolysis activity"/>
    <property type="evidence" value="ECO:0007669"/>
    <property type="project" value="RHEA"/>
</dbReference>
<protein>
    <recommendedName>
        <fullName evidence="12">ATP-dependent DNA helicase</fullName>
        <ecNumber evidence="12">5.6.2.4</ecNumber>
    </recommendedName>
</protein>
<keyword evidence="8" id="KW-0238">DNA-binding</keyword>
<dbReference type="InterPro" id="IPR002121">
    <property type="entry name" value="HRDC_dom"/>
</dbReference>
<dbReference type="GO" id="GO:0003677">
    <property type="term" value="F:DNA binding"/>
    <property type="evidence" value="ECO:0007669"/>
    <property type="project" value="UniProtKB-KW"/>
</dbReference>
<dbReference type="FunFam" id="3.40.50.300:FF:001389">
    <property type="entry name" value="ATP-dependent DNA helicase RecQ"/>
    <property type="match status" value="1"/>
</dbReference>
<evidence type="ECO:0000256" key="6">
    <source>
        <dbReference type="ARBA" id="ARBA00022806"/>
    </source>
</evidence>
<dbReference type="EC" id="5.6.2.4" evidence="12"/>
<comment type="cofactor">
    <cofactor evidence="1">
        <name>Zn(2+)</name>
        <dbReference type="ChEBI" id="CHEBI:29105"/>
    </cofactor>
</comment>
<keyword evidence="18" id="KW-1185">Reference proteome</keyword>
<evidence type="ECO:0000256" key="9">
    <source>
        <dbReference type="ARBA" id="ARBA00023235"/>
    </source>
</evidence>
<feature type="compositionally biased region" description="Polar residues" evidence="13">
    <location>
        <begin position="858"/>
        <end position="868"/>
    </location>
</feature>
<evidence type="ECO:0000313" key="18">
    <source>
        <dbReference type="Proteomes" id="UP000030671"/>
    </source>
</evidence>
<dbReference type="InterPro" id="IPR036390">
    <property type="entry name" value="WH_DNA-bd_sf"/>
</dbReference>
<dbReference type="STRING" id="747525.W4KRR9"/>
<feature type="region of interest" description="Disordered" evidence="13">
    <location>
        <begin position="829"/>
        <end position="868"/>
    </location>
</feature>
<dbReference type="SMART" id="SM00490">
    <property type="entry name" value="HELICc"/>
    <property type="match status" value="1"/>
</dbReference>
<dbReference type="Gene3D" id="1.10.150.80">
    <property type="entry name" value="HRDC domain"/>
    <property type="match status" value="1"/>
</dbReference>
<comment type="catalytic activity">
    <reaction evidence="11 12">
        <text>Couples ATP hydrolysis with the unwinding of duplex DNA by translocating in the 3'-5' direction.</text>
        <dbReference type="EC" id="5.6.2.4"/>
    </reaction>
</comment>
<dbReference type="EMBL" id="KI925454">
    <property type="protein sequence ID" value="ETW87766.1"/>
    <property type="molecule type" value="Genomic_DNA"/>
</dbReference>
<name>W4KRR9_HETIT</name>
<dbReference type="GeneID" id="20665662"/>
<organism evidence="17 18">
    <name type="scientific">Heterobasidion irregulare (strain TC 32-1)</name>
    <dbReference type="NCBI Taxonomy" id="747525"/>
    <lineage>
        <taxon>Eukaryota</taxon>
        <taxon>Fungi</taxon>
        <taxon>Dikarya</taxon>
        <taxon>Basidiomycota</taxon>
        <taxon>Agaricomycotina</taxon>
        <taxon>Agaricomycetes</taxon>
        <taxon>Russulales</taxon>
        <taxon>Bondarzewiaceae</taxon>
        <taxon>Heterobasidion</taxon>
        <taxon>Heterobasidion annosum species complex</taxon>
    </lineage>
</organism>
<sequence length="868" mass="96095">MAVDDASSGSSVPMYTGASHTGGIVSRSKFFAAAPLTDESDIIHLDDDKEEVQIIESDDELWGSFQPDEPTLVEDVPARSALAVPARRSTPALSSSFQLPPPEPFPYKPLARSPPVFAPAPLDSQSRSAGIHTTLGYDPKTDPLYPEVMNVLKTTYGLTSFRKNQLEAVLATLNGRDVFVLMPTGGGKSLCYQLPAICGNGKTQGVTFVISPLIALMLDQVKELEEKHVDVVLFTGDMAADERIRATNRLNGQGEKPRLVYITPEKLQASDSMMKTMEKLHAANELARFVIDEAHLVSTWGRDFRGSYINLGTLRKSFPNVPIIALTASATPSVQKDVADQLGLKSYVLLSQSFNRANLRYTVRGKPSNTTKAAIQYIQNEHPKQCGVIYCNGRDKCEKVASDLRGQGIEAKHFHAKMTEKDKRHVLQSWKNGRTDVIVGTIAFGMGINHANVRFVLHYDVPSTLIGYYQETGRAGRDGKPADCILYYSWGDCQSHFNRIRENEDLGAEDKRRQINEMQEVIQFCLNDVDCRRVLLLKHFDEQFDPQHCGGTCDNCTSTIPATAEDVTETAISLIHMMEEVQKSRINITRPQAIDVFKGSAKKEFLAKKLNRFDSYGAGKNLPLARIERIFDHLSSLQVFASITETNNGGYPVTYTTLGPTYRDYLRVGSRVIMKFRTSQKTGRKPASKKGQAPRARRNGPNQDLEDDPIDEVEQTNNVAGPASSVWPPPRSAATRAVLHTDSMGPAMGCYGELKDLRLQISENDGVDAEEILGDGTLQALSFILPEDLAGFKDALDGDDADEPDKKWEQYGHRFLGICIKYRMRRDPTASLRPGPSTAKPPIEFHPDNMHQRFDYRSGTSKPSSNGG</sequence>
<reference evidence="17 18" key="1">
    <citation type="journal article" date="2012" name="New Phytol.">
        <title>Insight into trade-off between wood decay and parasitism from the genome of a fungal forest pathogen.</title>
        <authorList>
            <person name="Olson A."/>
            <person name="Aerts A."/>
            <person name="Asiegbu F."/>
            <person name="Belbahri L."/>
            <person name="Bouzid O."/>
            <person name="Broberg A."/>
            <person name="Canback B."/>
            <person name="Coutinho P.M."/>
            <person name="Cullen D."/>
            <person name="Dalman K."/>
            <person name="Deflorio G."/>
            <person name="van Diepen L.T."/>
            <person name="Dunand C."/>
            <person name="Duplessis S."/>
            <person name="Durling M."/>
            <person name="Gonthier P."/>
            <person name="Grimwood J."/>
            <person name="Fossdal C.G."/>
            <person name="Hansson D."/>
            <person name="Henrissat B."/>
            <person name="Hietala A."/>
            <person name="Himmelstrand K."/>
            <person name="Hoffmeister D."/>
            <person name="Hogberg N."/>
            <person name="James T.Y."/>
            <person name="Karlsson M."/>
            <person name="Kohler A."/>
            <person name="Kues U."/>
            <person name="Lee Y.H."/>
            <person name="Lin Y.C."/>
            <person name="Lind M."/>
            <person name="Lindquist E."/>
            <person name="Lombard V."/>
            <person name="Lucas S."/>
            <person name="Lunden K."/>
            <person name="Morin E."/>
            <person name="Murat C."/>
            <person name="Park J."/>
            <person name="Raffaello T."/>
            <person name="Rouze P."/>
            <person name="Salamov A."/>
            <person name="Schmutz J."/>
            <person name="Solheim H."/>
            <person name="Stahlberg J."/>
            <person name="Velez H."/>
            <person name="de Vries R.P."/>
            <person name="Wiebenga A."/>
            <person name="Woodward S."/>
            <person name="Yakovlev I."/>
            <person name="Garbelotto M."/>
            <person name="Martin F."/>
            <person name="Grigoriev I.V."/>
            <person name="Stenlid J."/>
        </authorList>
    </citation>
    <scope>NUCLEOTIDE SEQUENCE [LARGE SCALE GENOMIC DNA]</scope>
    <source>
        <strain evidence="17 18">TC 32-1</strain>
    </source>
</reference>
<evidence type="ECO:0000256" key="3">
    <source>
        <dbReference type="ARBA" id="ARBA00005446"/>
    </source>
</evidence>
<dbReference type="InParanoid" id="W4KRR9"/>
<dbReference type="RefSeq" id="XP_009541630.1">
    <property type="nucleotide sequence ID" value="XM_009543335.1"/>
</dbReference>
<dbReference type="GO" id="GO:0005634">
    <property type="term" value="C:nucleus"/>
    <property type="evidence" value="ECO:0007669"/>
    <property type="project" value="UniProtKB-SubCell"/>
</dbReference>
<dbReference type="OrthoDB" id="10261556at2759"/>
<dbReference type="GO" id="GO:0005694">
    <property type="term" value="C:chromosome"/>
    <property type="evidence" value="ECO:0007669"/>
    <property type="project" value="TreeGrafter"/>
</dbReference>
<evidence type="ECO:0000256" key="7">
    <source>
        <dbReference type="ARBA" id="ARBA00022840"/>
    </source>
</evidence>
<keyword evidence="5 12" id="KW-0378">Hydrolase</keyword>
<dbReference type="PANTHER" id="PTHR13710:SF153">
    <property type="entry name" value="RECQ-LIKE DNA HELICASE BLM"/>
    <property type="match status" value="1"/>
</dbReference>
<dbReference type="PROSITE" id="PS51194">
    <property type="entry name" value="HELICASE_CTER"/>
    <property type="match status" value="1"/>
</dbReference>
<dbReference type="GO" id="GO:0000724">
    <property type="term" value="P:double-strand break repair via homologous recombination"/>
    <property type="evidence" value="ECO:0007669"/>
    <property type="project" value="TreeGrafter"/>
</dbReference>
<proteinExistence type="inferred from homology"/>
<dbReference type="Pfam" id="PF00270">
    <property type="entry name" value="DEAD"/>
    <property type="match status" value="1"/>
</dbReference>
<evidence type="ECO:0000256" key="11">
    <source>
        <dbReference type="ARBA" id="ARBA00034617"/>
    </source>
</evidence>
<evidence type="ECO:0000259" key="15">
    <source>
        <dbReference type="PROSITE" id="PS51192"/>
    </source>
</evidence>
<dbReference type="eggNOG" id="KOG0351">
    <property type="taxonomic scope" value="Eukaryota"/>
</dbReference>
<dbReference type="PANTHER" id="PTHR13710">
    <property type="entry name" value="DNA HELICASE RECQ FAMILY MEMBER"/>
    <property type="match status" value="1"/>
</dbReference>
<dbReference type="CDD" id="cd17920">
    <property type="entry name" value="DEXHc_RecQ"/>
    <property type="match status" value="1"/>
</dbReference>
<dbReference type="AlphaFoldDB" id="W4KRR9"/>
<feature type="domain" description="HRDC" evidence="14">
    <location>
        <begin position="744"/>
        <end position="829"/>
    </location>
</feature>
<dbReference type="GO" id="GO:0005524">
    <property type="term" value="F:ATP binding"/>
    <property type="evidence" value="ECO:0007669"/>
    <property type="project" value="UniProtKB-KW"/>
</dbReference>
<dbReference type="Gene3D" id="1.10.10.10">
    <property type="entry name" value="Winged helix-like DNA-binding domain superfamily/Winged helix DNA-binding domain"/>
    <property type="match status" value="1"/>
</dbReference>
<dbReference type="InterPro" id="IPR011545">
    <property type="entry name" value="DEAD/DEAH_box_helicase_dom"/>
</dbReference>
<dbReference type="InterPro" id="IPR044876">
    <property type="entry name" value="HRDC_dom_sf"/>
</dbReference>
<dbReference type="Pfam" id="PF16124">
    <property type="entry name" value="RecQ_Zn_bind"/>
    <property type="match status" value="1"/>
</dbReference>
<dbReference type="InterPro" id="IPR014001">
    <property type="entry name" value="Helicase_ATP-bd"/>
</dbReference>
<evidence type="ECO:0000256" key="5">
    <source>
        <dbReference type="ARBA" id="ARBA00022801"/>
    </source>
</evidence>
<feature type="domain" description="Helicase ATP-binding" evidence="15">
    <location>
        <begin position="169"/>
        <end position="348"/>
    </location>
</feature>
<dbReference type="InterPro" id="IPR001650">
    <property type="entry name" value="Helicase_C-like"/>
</dbReference>
<dbReference type="GO" id="GO:0006260">
    <property type="term" value="P:DNA replication"/>
    <property type="evidence" value="ECO:0007669"/>
    <property type="project" value="InterPro"/>
</dbReference>
<feature type="region of interest" description="Disordered" evidence="13">
    <location>
        <begin position="677"/>
        <end position="710"/>
    </location>
</feature>
<dbReference type="Gene3D" id="3.40.50.300">
    <property type="entry name" value="P-loop containing nucleotide triphosphate hydrolases"/>
    <property type="match status" value="2"/>
</dbReference>
<dbReference type="SUPFAM" id="SSF46785">
    <property type="entry name" value="Winged helix' DNA-binding domain"/>
    <property type="match status" value="1"/>
</dbReference>